<dbReference type="EMBL" id="JAINUF010000006">
    <property type="protein sequence ID" value="KAJ8355701.1"/>
    <property type="molecule type" value="Genomic_DNA"/>
</dbReference>
<dbReference type="AlphaFoldDB" id="A0A9Q1FCK8"/>
<dbReference type="Proteomes" id="UP001152622">
    <property type="component" value="Chromosome 6"/>
</dbReference>
<evidence type="ECO:0000313" key="1">
    <source>
        <dbReference type="EMBL" id="KAJ8355701.1"/>
    </source>
</evidence>
<organism evidence="1 2">
    <name type="scientific">Synaphobranchus kaupii</name>
    <name type="common">Kaup's arrowtooth eel</name>
    <dbReference type="NCBI Taxonomy" id="118154"/>
    <lineage>
        <taxon>Eukaryota</taxon>
        <taxon>Metazoa</taxon>
        <taxon>Chordata</taxon>
        <taxon>Craniata</taxon>
        <taxon>Vertebrata</taxon>
        <taxon>Euteleostomi</taxon>
        <taxon>Actinopterygii</taxon>
        <taxon>Neopterygii</taxon>
        <taxon>Teleostei</taxon>
        <taxon>Anguilliformes</taxon>
        <taxon>Synaphobranchidae</taxon>
        <taxon>Synaphobranchus</taxon>
    </lineage>
</organism>
<accession>A0A9Q1FCK8</accession>
<keyword evidence="2" id="KW-1185">Reference proteome</keyword>
<evidence type="ECO:0000313" key="2">
    <source>
        <dbReference type="Proteomes" id="UP001152622"/>
    </source>
</evidence>
<sequence length="156" mass="17465">MRITIARKTALGLWEISHSSAVTGERKGCVVFKRFSRRRGVHPGIATERSSTTRPFPRAVLWKTHNHGGHHHSVVGTAGTNNRLFPRDTLRNLQYWAHFHGDEENRPGGERVPIKTASSEVVLLFPHTLRDGKGGFSGTGCVFFLISPALFRKEEL</sequence>
<proteinExistence type="predicted"/>
<name>A0A9Q1FCK8_SYNKA</name>
<comment type="caution">
    <text evidence="1">The sequence shown here is derived from an EMBL/GenBank/DDBJ whole genome shotgun (WGS) entry which is preliminary data.</text>
</comment>
<protein>
    <submittedName>
        <fullName evidence="1">Uncharacterized protein</fullName>
    </submittedName>
</protein>
<gene>
    <name evidence="1" type="ORF">SKAU_G00184950</name>
</gene>
<reference evidence="1" key="1">
    <citation type="journal article" date="2023" name="Science">
        <title>Genome structures resolve the early diversification of teleost fishes.</title>
        <authorList>
            <person name="Parey E."/>
            <person name="Louis A."/>
            <person name="Montfort J."/>
            <person name="Bouchez O."/>
            <person name="Roques C."/>
            <person name="Iampietro C."/>
            <person name="Lluch J."/>
            <person name="Castinel A."/>
            <person name="Donnadieu C."/>
            <person name="Desvignes T."/>
            <person name="Floi Bucao C."/>
            <person name="Jouanno E."/>
            <person name="Wen M."/>
            <person name="Mejri S."/>
            <person name="Dirks R."/>
            <person name="Jansen H."/>
            <person name="Henkel C."/>
            <person name="Chen W.J."/>
            <person name="Zahm M."/>
            <person name="Cabau C."/>
            <person name="Klopp C."/>
            <person name="Thompson A.W."/>
            <person name="Robinson-Rechavi M."/>
            <person name="Braasch I."/>
            <person name="Lecointre G."/>
            <person name="Bobe J."/>
            <person name="Postlethwait J.H."/>
            <person name="Berthelot C."/>
            <person name="Roest Crollius H."/>
            <person name="Guiguen Y."/>
        </authorList>
    </citation>
    <scope>NUCLEOTIDE SEQUENCE</scope>
    <source>
        <strain evidence="1">WJC10195</strain>
    </source>
</reference>